<dbReference type="GO" id="GO:0008270">
    <property type="term" value="F:zinc ion binding"/>
    <property type="evidence" value="ECO:0007669"/>
    <property type="project" value="InterPro"/>
</dbReference>
<dbReference type="Pfam" id="PF06061">
    <property type="entry name" value="Baculo_ME53"/>
    <property type="match status" value="1"/>
</dbReference>
<protein>
    <submittedName>
        <fullName evidence="1">Me53</fullName>
    </submittedName>
</protein>
<sequence length="376" mass="44127">MLALQTKFGWSTARNSAITGVMITAEWGPSAMNDYIYRIAANVDPTDPCVIYGCVDLDLYIVLDMTSATNDVRAKFITRETQEVFNHMVGMAQQLITGMDRTQCYKCKGSFRQNDRRKVWRNVTTYIFIVVSDYLNLSDETFKLCCLRCCRNNAEVMDVIELYPTLTLHSVKKLMYFNVVKKFFFNFVDTDVVLYKKYVVVDSLRSIIDQIINEKMDNDEIQRVRVIRNDVELVAEDCVFQLRVDYGSHYNFDGLPAINTKLMVTVDSRCKMDRYHVEVYYKRYEEYAPFSVYYNHDDSKECAYCANKVCPDTGHVVLYCGVCGPTDVNYFVKRRKMMFPFWKHKYNYNKVYWKTNKLKKLTQCSVMLYGVDTRRS</sequence>
<dbReference type="Proteomes" id="UP000204024">
    <property type="component" value="Segment"/>
</dbReference>
<proteinExistence type="predicted"/>
<dbReference type="EMBL" id="KC179784">
    <property type="protein sequence ID" value="AGQ20381.1"/>
    <property type="molecule type" value="Genomic_DNA"/>
</dbReference>
<name>U5KB85_9BBAC</name>
<accession>U5KB85</accession>
<dbReference type="InterPro" id="IPR010336">
    <property type="entry name" value="Baculo_ME53"/>
</dbReference>
<dbReference type="KEGG" id="vg:17428824"/>
<dbReference type="GO" id="GO:0003677">
    <property type="term" value="F:DNA binding"/>
    <property type="evidence" value="ECO:0007669"/>
    <property type="project" value="InterPro"/>
</dbReference>
<organism evidence="1 2">
    <name type="scientific">Clostera anastomosis granulovirus A</name>
    <dbReference type="NCBI Taxonomy" id="1986289"/>
    <lineage>
        <taxon>Viruses</taxon>
        <taxon>Viruses incertae sedis</taxon>
        <taxon>Naldaviricetes</taxon>
        <taxon>Lefavirales</taxon>
        <taxon>Baculoviridae</taxon>
        <taxon>Betabaculovirus</taxon>
        <taxon>Betabaculovirus clanastomosis</taxon>
    </lineage>
</organism>
<evidence type="ECO:0000313" key="1">
    <source>
        <dbReference type="EMBL" id="AGQ20381.1"/>
    </source>
</evidence>
<dbReference type="GeneID" id="17428824"/>
<evidence type="ECO:0000313" key="2">
    <source>
        <dbReference type="Proteomes" id="UP000204024"/>
    </source>
</evidence>
<keyword evidence="2" id="KW-1185">Reference proteome</keyword>
<dbReference type="OrthoDB" id="2566at10239"/>
<gene>
    <name evidence="1" type="ORF">CaLGV123</name>
</gene>
<reference evidence="1 2" key="1">
    <citation type="journal article" date="2013" name="Arch. Virol.">
        <title>Comparative analysis of the genomes of Clostera anastomosis (L.) granulovirus and Clostera anachoreta granulovirus.</title>
        <authorList>
            <person name="Liang Z."/>
            <person name="Zhang X."/>
            <person name="Yin X."/>
            <person name="Song X."/>
            <person name="Shao X."/>
            <person name="Wang L."/>
        </authorList>
    </citation>
    <scope>NUCLEOTIDE SEQUENCE [LARGE SCALE GENOMIC DNA]</scope>
    <source>
        <strain evidence="1">CaLGV-Henan</strain>
    </source>
</reference>
<dbReference type="RefSeq" id="YP_008720070.1">
    <property type="nucleotide sequence ID" value="NC_022646.1"/>
</dbReference>